<proteinExistence type="predicted"/>
<dbReference type="Proteomes" id="UP000243217">
    <property type="component" value="Unassembled WGS sequence"/>
</dbReference>
<dbReference type="EMBL" id="JNBS01000380">
    <property type="protein sequence ID" value="OQS06053.1"/>
    <property type="molecule type" value="Genomic_DNA"/>
</dbReference>
<reference evidence="2 3" key="1">
    <citation type="journal article" date="2014" name="Genome Biol. Evol.">
        <title>The secreted proteins of Achlya hypogyna and Thraustotheca clavata identify the ancestral oomycete secretome and reveal gene acquisitions by horizontal gene transfer.</title>
        <authorList>
            <person name="Misner I."/>
            <person name="Blouin N."/>
            <person name="Leonard G."/>
            <person name="Richards T.A."/>
            <person name="Lane C.E."/>
        </authorList>
    </citation>
    <scope>NUCLEOTIDE SEQUENCE [LARGE SCALE GENOMIC DNA]</scope>
    <source>
        <strain evidence="2 3">ATCC 34112</strain>
    </source>
</reference>
<feature type="compositionally biased region" description="Basic and acidic residues" evidence="1">
    <location>
        <begin position="25"/>
        <end position="46"/>
    </location>
</feature>
<evidence type="ECO:0000313" key="3">
    <source>
        <dbReference type="Proteomes" id="UP000243217"/>
    </source>
</evidence>
<dbReference type="OrthoDB" id="76103at2759"/>
<protein>
    <submittedName>
        <fullName evidence="2">Uncharacterized protein</fullName>
    </submittedName>
</protein>
<organism evidence="2 3">
    <name type="scientific">Thraustotheca clavata</name>
    <dbReference type="NCBI Taxonomy" id="74557"/>
    <lineage>
        <taxon>Eukaryota</taxon>
        <taxon>Sar</taxon>
        <taxon>Stramenopiles</taxon>
        <taxon>Oomycota</taxon>
        <taxon>Saprolegniomycetes</taxon>
        <taxon>Saprolegniales</taxon>
        <taxon>Achlyaceae</taxon>
        <taxon>Thraustotheca</taxon>
    </lineage>
</organism>
<gene>
    <name evidence="2" type="ORF">THRCLA_20454</name>
</gene>
<comment type="caution">
    <text evidence="2">The sequence shown here is derived from an EMBL/GenBank/DDBJ whole genome shotgun (WGS) entry which is preliminary data.</text>
</comment>
<dbReference type="AlphaFoldDB" id="A0A1W0A6Y3"/>
<feature type="region of interest" description="Disordered" evidence="1">
    <location>
        <begin position="1"/>
        <end position="46"/>
    </location>
</feature>
<evidence type="ECO:0000313" key="2">
    <source>
        <dbReference type="EMBL" id="OQS06053.1"/>
    </source>
</evidence>
<keyword evidence="3" id="KW-1185">Reference proteome</keyword>
<sequence>MAADESLGESEPSLEAKRNAAAAAAERRSKDFRQGGAGTDDKTKNMVIRREKDELIGKIHAIYGSLGEDAPIGLGSCDIEQLHAHLAKLKQKKDIRRKNGV</sequence>
<evidence type="ECO:0000256" key="1">
    <source>
        <dbReference type="SAM" id="MobiDB-lite"/>
    </source>
</evidence>
<name>A0A1W0A6Y3_9STRA</name>
<accession>A0A1W0A6Y3</accession>